<feature type="transmembrane region" description="Helical" evidence="2">
    <location>
        <begin position="480"/>
        <end position="502"/>
    </location>
</feature>
<protein>
    <submittedName>
        <fullName evidence="4">Programmed cell death protein 2</fullName>
    </submittedName>
</protein>
<dbReference type="InterPro" id="IPR003844">
    <property type="entry name" value="UPF0060"/>
</dbReference>
<dbReference type="GO" id="GO:0005737">
    <property type="term" value="C:cytoplasm"/>
    <property type="evidence" value="ECO:0007669"/>
    <property type="project" value="InterPro"/>
</dbReference>
<keyword evidence="2" id="KW-0812">Transmembrane</keyword>
<dbReference type="PANTHER" id="PTHR46421:SF1">
    <property type="entry name" value="PROGRAMMED CELL DEATH PROTEIN 2-LIKE"/>
    <property type="match status" value="1"/>
</dbReference>
<dbReference type="SUPFAM" id="SSF103481">
    <property type="entry name" value="Multidrug resistance efflux transporter EmrE"/>
    <property type="match status" value="1"/>
</dbReference>
<feature type="region of interest" description="Disordered" evidence="1">
    <location>
        <begin position="209"/>
        <end position="237"/>
    </location>
</feature>
<evidence type="ECO:0000259" key="3">
    <source>
        <dbReference type="Pfam" id="PF04194"/>
    </source>
</evidence>
<evidence type="ECO:0000256" key="2">
    <source>
        <dbReference type="SAM" id="Phobius"/>
    </source>
</evidence>
<dbReference type="Pfam" id="PF04194">
    <property type="entry name" value="PDCD2_C"/>
    <property type="match status" value="1"/>
</dbReference>
<feature type="transmembrane region" description="Helical" evidence="2">
    <location>
        <begin position="514"/>
        <end position="533"/>
    </location>
</feature>
<evidence type="ECO:0000256" key="1">
    <source>
        <dbReference type="SAM" id="MobiDB-lite"/>
    </source>
</evidence>
<accession>A0A1Y5IJG1</accession>
<feature type="transmembrane region" description="Helical" evidence="2">
    <location>
        <begin position="540"/>
        <end position="558"/>
    </location>
</feature>
<feature type="transmembrane region" description="Helical" evidence="2">
    <location>
        <begin position="570"/>
        <end position="587"/>
    </location>
</feature>
<keyword evidence="2" id="KW-1133">Transmembrane helix</keyword>
<dbReference type="GO" id="GO:0016020">
    <property type="term" value="C:membrane"/>
    <property type="evidence" value="ECO:0007669"/>
    <property type="project" value="InterPro"/>
</dbReference>
<dbReference type="Pfam" id="PF02694">
    <property type="entry name" value="UPF0060"/>
    <property type="match status" value="1"/>
</dbReference>
<feature type="compositionally biased region" description="Basic and acidic residues" evidence="1">
    <location>
        <begin position="214"/>
        <end position="223"/>
    </location>
</feature>
<feature type="domain" description="Programmed cell death protein 2 C-terminal" evidence="3">
    <location>
        <begin position="325"/>
        <end position="443"/>
    </location>
</feature>
<dbReference type="eggNOG" id="KOG2061">
    <property type="taxonomic scope" value="Eukaryota"/>
</dbReference>
<proteinExistence type="predicted"/>
<dbReference type="InterPro" id="IPR007320">
    <property type="entry name" value="PDCD2_C"/>
</dbReference>
<sequence>MRRDDDAAPDEDDDDDGVDAHARELHAVVLGFAGRMTTQRERARTRSAVDVHKVGGAPVPVVERAGDDGANDDVAEATRRLCAVACGSCGRTMTLVTQTYAPRANARTRALYVYACARGCRGNAAWACVRAQKTIGVDDANATRGGAVTSEDVGVVGEEERRAAGGGVVERAPAMEDSWDDPESSSWCDGGGDTDALSAELDAMLLATSSSATTEKEANAEARGDDDDDDDDDDEIAEGPCAAQSLRAAYDASCDKQFAEYYIIADAEPSCTSALSAKETAHAESLLTEYANREGVSVSDILTKGDEDSEWAGESYEKGEATYVDDAYMKFSERLRRAPEQCMRYNAGGMKFIWPTATRPKPTKCDACGAHRVCELQLTPAMVTDVEEALTMHKGDRTRLANEDELLAWDWHTVCVFTCPDSCVSSDDVAADVAYVREHVLVAESDTSGESLLKATRAIRVREYVEITRVMSGEWTARRVVIVVALFVLAGFLEIGGCYGFWKSFRAEPNTHKAWAVLGAVSLCAYGSVFLLMPMDDFGRIMAVYGGFFIALSYAWGAVVDGFKLDAGDYIGATVVLVGVLIAMLWPRDRTESQERLERARPNFYFGFAPRTPTFGLWYLPYPQRALTALSDVLTRIKHVSSDALGVVKRCETNTALVVVPAHDAELKRHGRRRSALDVFDYFVNINVVILNVPTRRPDFPSSPRSLYSCSSCP</sequence>
<dbReference type="PANTHER" id="PTHR46421">
    <property type="entry name" value="PROGRAMMED CELL DEATH PROTEIN 2-LIKE"/>
    <property type="match status" value="1"/>
</dbReference>
<evidence type="ECO:0000313" key="4">
    <source>
        <dbReference type="EMBL" id="OUS48243.1"/>
    </source>
</evidence>
<name>A0A1Y5IJG1_OSTTA</name>
<organism evidence="4">
    <name type="scientific">Ostreococcus tauri</name>
    <name type="common">Marine green alga</name>
    <dbReference type="NCBI Taxonomy" id="70448"/>
    <lineage>
        <taxon>Eukaryota</taxon>
        <taxon>Viridiplantae</taxon>
        <taxon>Chlorophyta</taxon>
        <taxon>Mamiellophyceae</taxon>
        <taxon>Mamiellales</taxon>
        <taxon>Bathycoccaceae</taxon>
        <taxon>Ostreococcus</taxon>
    </lineage>
</organism>
<feature type="region of interest" description="Disordered" evidence="1">
    <location>
        <begin position="160"/>
        <end position="192"/>
    </location>
</feature>
<dbReference type="AlphaFoldDB" id="A0A1Y5IJG1"/>
<reference evidence="4" key="1">
    <citation type="submission" date="2017-04" db="EMBL/GenBank/DDBJ databases">
        <title>Population genomics of picophytoplankton unveils novel chromosome hypervariability.</title>
        <authorList>
            <consortium name="DOE Joint Genome Institute"/>
            <person name="Blanc-Mathieu R."/>
            <person name="Krasovec M."/>
            <person name="Hebrard M."/>
            <person name="Yau S."/>
            <person name="Desgranges E."/>
            <person name="Martin J."/>
            <person name="Schackwitz W."/>
            <person name="Kuo A."/>
            <person name="Salin G."/>
            <person name="Donnadieu C."/>
            <person name="Desdevises Y."/>
            <person name="Sanchez-Ferandin S."/>
            <person name="Moreau H."/>
            <person name="Rivals E."/>
            <person name="Grigoriev I.V."/>
            <person name="Grimsley N."/>
            <person name="Eyre-Walker A."/>
            <person name="Piganeau G."/>
        </authorList>
    </citation>
    <scope>NUCLEOTIDE SEQUENCE [LARGE SCALE GENOMIC DNA]</scope>
    <source>
        <strain evidence="4">RCC 1115</strain>
    </source>
</reference>
<dbReference type="InterPro" id="IPR037185">
    <property type="entry name" value="EmrE-like"/>
</dbReference>
<dbReference type="InterPro" id="IPR052815">
    <property type="entry name" value="PDCD2-like_regulator"/>
</dbReference>
<gene>
    <name evidence="4" type="ORF">BE221DRAFT_89404</name>
</gene>
<feature type="compositionally biased region" description="Acidic residues" evidence="1">
    <location>
        <begin position="224"/>
        <end position="237"/>
    </location>
</feature>
<keyword evidence="2" id="KW-0472">Membrane</keyword>
<dbReference type="EMBL" id="KZ155774">
    <property type="protein sequence ID" value="OUS48243.1"/>
    <property type="molecule type" value="Genomic_DNA"/>
</dbReference>
<dbReference type="Proteomes" id="UP000195557">
    <property type="component" value="Unassembled WGS sequence"/>
</dbReference>